<reference evidence="2 3" key="1">
    <citation type="submission" date="2014-04" db="EMBL/GenBank/DDBJ databases">
        <authorList>
            <consortium name="DOE Joint Genome Institute"/>
            <person name="Kuo A."/>
            <person name="Kohler A."/>
            <person name="Costa M.D."/>
            <person name="Nagy L.G."/>
            <person name="Floudas D."/>
            <person name="Copeland A."/>
            <person name="Barry K.W."/>
            <person name="Cichocki N."/>
            <person name="Veneault-Fourrey C."/>
            <person name="LaButti K."/>
            <person name="Lindquist E.A."/>
            <person name="Lipzen A."/>
            <person name="Lundell T."/>
            <person name="Morin E."/>
            <person name="Murat C."/>
            <person name="Sun H."/>
            <person name="Tunlid A."/>
            <person name="Henrissat B."/>
            <person name="Grigoriev I.V."/>
            <person name="Hibbett D.S."/>
            <person name="Martin F."/>
            <person name="Nordberg H.P."/>
            <person name="Cantor M.N."/>
            <person name="Hua S.X."/>
        </authorList>
    </citation>
    <scope>NUCLEOTIDE SEQUENCE [LARGE SCALE GENOMIC DNA]</scope>
    <source>
        <strain evidence="2 3">Marx 270</strain>
    </source>
</reference>
<evidence type="ECO:0000313" key="2">
    <source>
        <dbReference type="EMBL" id="KIO12979.1"/>
    </source>
</evidence>
<accession>A0A0C3PVT7</accession>
<gene>
    <name evidence="2" type="ORF">M404DRAFT_19657</name>
</gene>
<protein>
    <submittedName>
        <fullName evidence="2">Uncharacterized protein</fullName>
    </submittedName>
</protein>
<feature type="region of interest" description="Disordered" evidence="1">
    <location>
        <begin position="1"/>
        <end position="46"/>
    </location>
</feature>
<organism evidence="2 3">
    <name type="scientific">Pisolithus tinctorius Marx 270</name>
    <dbReference type="NCBI Taxonomy" id="870435"/>
    <lineage>
        <taxon>Eukaryota</taxon>
        <taxon>Fungi</taxon>
        <taxon>Dikarya</taxon>
        <taxon>Basidiomycota</taxon>
        <taxon>Agaricomycotina</taxon>
        <taxon>Agaricomycetes</taxon>
        <taxon>Agaricomycetidae</taxon>
        <taxon>Boletales</taxon>
        <taxon>Sclerodermatineae</taxon>
        <taxon>Pisolithaceae</taxon>
        <taxon>Pisolithus</taxon>
    </lineage>
</organism>
<dbReference type="Proteomes" id="UP000054217">
    <property type="component" value="Unassembled WGS sequence"/>
</dbReference>
<keyword evidence="3" id="KW-1185">Reference proteome</keyword>
<dbReference type="InParanoid" id="A0A0C3PVT7"/>
<reference evidence="3" key="2">
    <citation type="submission" date="2015-01" db="EMBL/GenBank/DDBJ databases">
        <title>Evolutionary Origins and Diversification of the Mycorrhizal Mutualists.</title>
        <authorList>
            <consortium name="DOE Joint Genome Institute"/>
            <consortium name="Mycorrhizal Genomics Consortium"/>
            <person name="Kohler A."/>
            <person name="Kuo A."/>
            <person name="Nagy L.G."/>
            <person name="Floudas D."/>
            <person name="Copeland A."/>
            <person name="Barry K.W."/>
            <person name="Cichocki N."/>
            <person name="Veneault-Fourrey C."/>
            <person name="LaButti K."/>
            <person name="Lindquist E.A."/>
            <person name="Lipzen A."/>
            <person name="Lundell T."/>
            <person name="Morin E."/>
            <person name="Murat C."/>
            <person name="Riley R."/>
            <person name="Ohm R."/>
            <person name="Sun H."/>
            <person name="Tunlid A."/>
            <person name="Henrissat B."/>
            <person name="Grigoriev I.V."/>
            <person name="Hibbett D.S."/>
            <person name="Martin F."/>
        </authorList>
    </citation>
    <scope>NUCLEOTIDE SEQUENCE [LARGE SCALE GENOMIC DNA]</scope>
    <source>
        <strain evidence="3">Marx 270</strain>
    </source>
</reference>
<dbReference type="HOGENOM" id="CLU_124563_0_0_1"/>
<dbReference type="AlphaFoldDB" id="A0A0C3PVT7"/>
<evidence type="ECO:0000313" key="3">
    <source>
        <dbReference type="Proteomes" id="UP000054217"/>
    </source>
</evidence>
<dbReference type="EMBL" id="KN831947">
    <property type="protein sequence ID" value="KIO12979.1"/>
    <property type="molecule type" value="Genomic_DNA"/>
</dbReference>
<proteinExistence type="predicted"/>
<evidence type="ECO:0000256" key="1">
    <source>
        <dbReference type="SAM" id="MobiDB-lite"/>
    </source>
</evidence>
<sequence>MSSLPTGVPFTPNASANVPAQPPVSATTNNPGVLSTISQAGPMQPPPLVPVGQPVATPTMQIPSVSVTQPSAPTIPQHIATSHIVTPIAQSSTVPIIPPPVPPKTPLPPPGNSGSSAQQLLAAYILMSPSSKTTVDNLIDAERVCSSSSHWSNVHRPLLFDLNEHTPVVTPNDTAVTHQRCCGHGYS</sequence>
<feature type="compositionally biased region" description="Polar residues" evidence="1">
    <location>
        <begin position="12"/>
        <end position="38"/>
    </location>
</feature>
<name>A0A0C3PVT7_PISTI</name>